<dbReference type="Proteomes" id="UP001234178">
    <property type="component" value="Unassembled WGS sequence"/>
</dbReference>
<reference evidence="1 2" key="1">
    <citation type="journal article" date="2023" name="Nucleic Acids Res.">
        <title>The hologenome of Daphnia magna reveals possible DNA methylation and microbiome-mediated evolution of the host genome.</title>
        <authorList>
            <person name="Chaturvedi A."/>
            <person name="Li X."/>
            <person name="Dhandapani V."/>
            <person name="Marshall H."/>
            <person name="Kissane S."/>
            <person name="Cuenca-Cambronero M."/>
            <person name="Asole G."/>
            <person name="Calvet F."/>
            <person name="Ruiz-Romero M."/>
            <person name="Marangio P."/>
            <person name="Guigo R."/>
            <person name="Rago D."/>
            <person name="Mirbahai L."/>
            <person name="Eastwood N."/>
            <person name="Colbourne J.K."/>
            <person name="Zhou J."/>
            <person name="Mallon E."/>
            <person name="Orsini L."/>
        </authorList>
    </citation>
    <scope>NUCLEOTIDE SEQUENCE [LARGE SCALE GENOMIC DNA]</scope>
    <source>
        <strain evidence="1">LRV0_1</strain>
    </source>
</reference>
<protein>
    <submittedName>
        <fullName evidence="1">Uncharacterized protein</fullName>
    </submittedName>
</protein>
<organism evidence="1 2">
    <name type="scientific">Daphnia magna</name>
    <dbReference type="NCBI Taxonomy" id="35525"/>
    <lineage>
        <taxon>Eukaryota</taxon>
        <taxon>Metazoa</taxon>
        <taxon>Ecdysozoa</taxon>
        <taxon>Arthropoda</taxon>
        <taxon>Crustacea</taxon>
        <taxon>Branchiopoda</taxon>
        <taxon>Diplostraca</taxon>
        <taxon>Cladocera</taxon>
        <taxon>Anomopoda</taxon>
        <taxon>Daphniidae</taxon>
        <taxon>Daphnia</taxon>
    </lineage>
</organism>
<accession>A0ABR0ATP5</accession>
<sequence length="211" mass="22563">MMRRTPFHAAPFADWSRLMCCRSLLLVTTMGVVVHSGSARKSAWERVFRWAMSLNWMRGIPRAGVLICSSMAMCRASSAALICCIGEVFVKLYGSKKEKRGIAYLGELDFPEGAEEVGSTLSRLGVTSEMGGGLVDVLLPNKLVDEGREEGVGGHGRTIASGSAVGAEASPGAWSMESKPMISSSLPAMMSSISGVTKETSSMMTMARHSF</sequence>
<dbReference type="EMBL" id="JAOYFB010000038">
    <property type="protein sequence ID" value="KAK4028493.1"/>
    <property type="molecule type" value="Genomic_DNA"/>
</dbReference>
<name>A0ABR0ATP5_9CRUS</name>
<evidence type="ECO:0000313" key="1">
    <source>
        <dbReference type="EMBL" id="KAK4028493.1"/>
    </source>
</evidence>
<gene>
    <name evidence="1" type="ORF">OUZ56_017762</name>
</gene>
<keyword evidence="2" id="KW-1185">Reference proteome</keyword>
<evidence type="ECO:0000313" key="2">
    <source>
        <dbReference type="Proteomes" id="UP001234178"/>
    </source>
</evidence>
<proteinExistence type="predicted"/>
<comment type="caution">
    <text evidence="1">The sequence shown here is derived from an EMBL/GenBank/DDBJ whole genome shotgun (WGS) entry which is preliminary data.</text>
</comment>